<organism evidence="1 2">
    <name type="scientific">Myxococcus xanthus</name>
    <dbReference type="NCBI Taxonomy" id="34"/>
    <lineage>
        <taxon>Bacteria</taxon>
        <taxon>Pseudomonadati</taxon>
        <taxon>Myxococcota</taxon>
        <taxon>Myxococcia</taxon>
        <taxon>Myxococcales</taxon>
        <taxon>Cystobacterineae</taxon>
        <taxon>Myxococcaceae</taxon>
        <taxon>Myxococcus</taxon>
    </lineage>
</organism>
<accession>A0A7Y4IGW5</accession>
<gene>
    <name evidence="1" type="ORF">HNV28_12020</name>
</gene>
<evidence type="ECO:0000313" key="1">
    <source>
        <dbReference type="EMBL" id="NOJ79058.1"/>
    </source>
</evidence>
<evidence type="ECO:0000313" key="2">
    <source>
        <dbReference type="Proteomes" id="UP000533080"/>
    </source>
</evidence>
<name>A0A7Y4IGW5_MYXXA</name>
<dbReference type="RefSeq" id="WP_171441370.1">
    <property type="nucleotide sequence ID" value="NZ_JABFNS010000026.1"/>
</dbReference>
<protein>
    <submittedName>
        <fullName evidence="1">Uncharacterized protein</fullName>
    </submittedName>
</protein>
<dbReference type="AlphaFoldDB" id="A0A7Y4IGW5"/>
<proteinExistence type="predicted"/>
<comment type="caution">
    <text evidence="1">The sequence shown here is derived from an EMBL/GenBank/DDBJ whole genome shotgun (WGS) entry which is preliminary data.</text>
</comment>
<reference evidence="1 2" key="1">
    <citation type="submission" date="2020-05" db="EMBL/GenBank/DDBJ databases">
        <authorList>
            <person name="Whitworth D."/>
        </authorList>
    </citation>
    <scope>NUCLEOTIDE SEQUENCE [LARGE SCALE GENOMIC DNA]</scope>
    <source>
        <strain evidence="1 2">AM005</strain>
    </source>
</reference>
<dbReference type="EMBL" id="JABFNT010000031">
    <property type="protein sequence ID" value="NOJ79058.1"/>
    <property type="molecule type" value="Genomic_DNA"/>
</dbReference>
<sequence length="46" mass="5502">MMRPAGLLSAHPCVERFIRPHKEQLLWMHTFSTVEELRRALLDWVV</sequence>
<dbReference type="Proteomes" id="UP000533080">
    <property type="component" value="Unassembled WGS sequence"/>
</dbReference>